<dbReference type="RefSeq" id="WP_084754650.1">
    <property type="nucleotide sequence ID" value="NZ_CALGVN010000039.1"/>
</dbReference>
<organism evidence="2 3">
    <name type="scientific">Pseudonocardia thermophila</name>
    <dbReference type="NCBI Taxonomy" id="1848"/>
    <lineage>
        <taxon>Bacteria</taxon>
        <taxon>Bacillati</taxon>
        <taxon>Actinomycetota</taxon>
        <taxon>Actinomycetes</taxon>
        <taxon>Pseudonocardiales</taxon>
        <taxon>Pseudonocardiaceae</taxon>
        <taxon>Pseudonocardia</taxon>
    </lineage>
</organism>
<evidence type="ECO:0000313" key="2">
    <source>
        <dbReference type="EMBL" id="SHK41695.1"/>
    </source>
</evidence>
<dbReference type="GO" id="GO:0052621">
    <property type="term" value="F:diguanylate cyclase activity"/>
    <property type="evidence" value="ECO:0007669"/>
    <property type="project" value="TreeGrafter"/>
</dbReference>
<dbReference type="OrthoDB" id="23692at2"/>
<name>A0A1M6SAG8_PSETH</name>
<dbReference type="GO" id="GO:0005886">
    <property type="term" value="C:plasma membrane"/>
    <property type="evidence" value="ECO:0007669"/>
    <property type="project" value="TreeGrafter"/>
</dbReference>
<dbReference type="InterPro" id="IPR050469">
    <property type="entry name" value="Diguanylate_Cyclase"/>
</dbReference>
<dbReference type="GO" id="GO:1902201">
    <property type="term" value="P:negative regulation of bacterial-type flagellum-dependent cell motility"/>
    <property type="evidence" value="ECO:0007669"/>
    <property type="project" value="TreeGrafter"/>
</dbReference>
<dbReference type="Proteomes" id="UP000184363">
    <property type="component" value="Unassembled WGS sequence"/>
</dbReference>
<accession>A0A1M6SAG8</accession>
<dbReference type="SUPFAM" id="SSF55073">
    <property type="entry name" value="Nucleotide cyclase"/>
    <property type="match status" value="1"/>
</dbReference>
<evidence type="ECO:0000259" key="1">
    <source>
        <dbReference type="PROSITE" id="PS50887"/>
    </source>
</evidence>
<dbReference type="EMBL" id="FRAP01000006">
    <property type="protein sequence ID" value="SHK41695.1"/>
    <property type="molecule type" value="Genomic_DNA"/>
</dbReference>
<sequence length="257" mass="27813">MAGTTTMLGEETRTGSAGAAARLAEAADELAAEGRYEQAYQHLRTAVRLLTASGIDELERLRREHAEAREQSRRDSLTSIYNRRYLDEHLTALLGDGTVHNPKGVSVAFVDADHFKQINDRFGHRFGDRVLQHLAEQLALDLPPGGFCARYGGEEFALVLPGCDIASAVRTCEAVRHRIDVHDWAALDPALRVTVSIGVAHGVGPTTSVEQLVDAADTLLYAAKHSGRNAVAYRDERTGLVRLAGAAAARRAIVQPA</sequence>
<dbReference type="AlphaFoldDB" id="A0A1M6SAG8"/>
<dbReference type="GO" id="GO:0043709">
    <property type="term" value="P:cell adhesion involved in single-species biofilm formation"/>
    <property type="evidence" value="ECO:0007669"/>
    <property type="project" value="TreeGrafter"/>
</dbReference>
<dbReference type="NCBIfam" id="TIGR00254">
    <property type="entry name" value="GGDEF"/>
    <property type="match status" value="1"/>
</dbReference>
<protein>
    <submittedName>
        <fullName evidence="2">Diguanylate cyclase (GGDEF) domain-containing protein</fullName>
    </submittedName>
</protein>
<evidence type="ECO:0000313" key="3">
    <source>
        <dbReference type="Proteomes" id="UP000184363"/>
    </source>
</evidence>
<dbReference type="STRING" id="1848.SAMN05443637_10628"/>
<feature type="domain" description="GGDEF" evidence="1">
    <location>
        <begin position="103"/>
        <end position="236"/>
    </location>
</feature>
<dbReference type="CDD" id="cd01949">
    <property type="entry name" value="GGDEF"/>
    <property type="match status" value="1"/>
</dbReference>
<dbReference type="PANTHER" id="PTHR45138">
    <property type="entry name" value="REGULATORY COMPONENTS OF SENSORY TRANSDUCTION SYSTEM"/>
    <property type="match status" value="1"/>
</dbReference>
<dbReference type="InterPro" id="IPR043128">
    <property type="entry name" value="Rev_trsase/Diguanyl_cyclase"/>
</dbReference>
<dbReference type="SMART" id="SM00267">
    <property type="entry name" value="GGDEF"/>
    <property type="match status" value="1"/>
</dbReference>
<dbReference type="InterPro" id="IPR029787">
    <property type="entry name" value="Nucleotide_cyclase"/>
</dbReference>
<dbReference type="Pfam" id="PF00990">
    <property type="entry name" value="GGDEF"/>
    <property type="match status" value="1"/>
</dbReference>
<dbReference type="PANTHER" id="PTHR45138:SF9">
    <property type="entry name" value="DIGUANYLATE CYCLASE DGCM-RELATED"/>
    <property type="match status" value="1"/>
</dbReference>
<keyword evidence="3" id="KW-1185">Reference proteome</keyword>
<reference evidence="2 3" key="1">
    <citation type="submission" date="2016-11" db="EMBL/GenBank/DDBJ databases">
        <authorList>
            <person name="Jaros S."/>
            <person name="Januszkiewicz K."/>
            <person name="Wedrychowicz H."/>
        </authorList>
    </citation>
    <scope>NUCLEOTIDE SEQUENCE [LARGE SCALE GENOMIC DNA]</scope>
    <source>
        <strain evidence="2 3">DSM 43832</strain>
    </source>
</reference>
<proteinExistence type="predicted"/>
<dbReference type="FunFam" id="3.30.70.270:FF:000001">
    <property type="entry name" value="Diguanylate cyclase domain protein"/>
    <property type="match status" value="1"/>
</dbReference>
<dbReference type="InterPro" id="IPR000160">
    <property type="entry name" value="GGDEF_dom"/>
</dbReference>
<dbReference type="Gene3D" id="3.30.70.270">
    <property type="match status" value="1"/>
</dbReference>
<dbReference type="PROSITE" id="PS50887">
    <property type="entry name" value="GGDEF"/>
    <property type="match status" value="1"/>
</dbReference>
<gene>
    <name evidence="2" type="ORF">SAMN05443637_10628</name>
</gene>